<reference evidence="1 2" key="1">
    <citation type="journal article" date="2012" name="Genome Biol.">
        <title>Sequencing three crocodilian genomes to illuminate the evolution of archosaurs and amniotes.</title>
        <authorList>
            <person name="St John J.A."/>
            <person name="Braun E.L."/>
            <person name="Isberg S.R."/>
            <person name="Miles L.G."/>
            <person name="Chong A.Y."/>
            <person name="Gongora J."/>
            <person name="Dalzell P."/>
            <person name="Moran C."/>
            <person name="Bed'hom B."/>
            <person name="Abzhanov A."/>
            <person name="Burgess S.C."/>
            <person name="Cooksey A.M."/>
            <person name="Castoe T.A."/>
            <person name="Crawford N.G."/>
            <person name="Densmore L.D."/>
            <person name="Drew J.C."/>
            <person name="Edwards S.V."/>
            <person name="Faircloth B.C."/>
            <person name="Fujita M.K."/>
            <person name="Greenwold M.J."/>
            <person name="Hoffmann F.G."/>
            <person name="Howard J.M."/>
            <person name="Iguchi T."/>
            <person name="Janes D.E."/>
            <person name="Khan S.Y."/>
            <person name="Kohno S."/>
            <person name="de Koning A.J."/>
            <person name="Lance S.L."/>
            <person name="McCarthy F.M."/>
            <person name="McCormack J.E."/>
            <person name="Merchant M.E."/>
            <person name="Peterson D.G."/>
            <person name="Pollock D.D."/>
            <person name="Pourmand N."/>
            <person name="Raney B.J."/>
            <person name="Roessler K.A."/>
            <person name="Sanford J.R."/>
            <person name="Sawyer R.H."/>
            <person name="Schmidt C.J."/>
            <person name="Triplett E.W."/>
            <person name="Tuberville T.D."/>
            <person name="Venegas-Anaya M."/>
            <person name="Howard J.T."/>
            <person name="Jarvis E.D."/>
            <person name="Guillette L.J.Jr."/>
            <person name="Glenn T.C."/>
            <person name="Green R.E."/>
            <person name="Ray D.A."/>
        </authorList>
    </citation>
    <scope>NUCLEOTIDE SEQUENCE [LARGE SCALE GENOMIC DNA]</scope>
    <source>
        <strain evidence="1">KSC_2009_1</strain>
    </source>
</reference>
<dbReference type="Proteomes" id="UP000050525">
    <property type="component" value="Unassembled WGS sequence"/>
</dbReference>
<comment type="caution">
    <text evidence="1">The sequence shown here is derived from an EMBL/GenBank/DDBJ whole genome shotgun (WGS) entry which is preliminary data.</text>
</comment>
<dbReference type="AlphaFoldDB" id="A0A151NRA9"/>
<keyword evidence="2" id="KW-1185">Reference proteome</keyword>
<gene>
    <name evidence="1" type="ORF">Y1Q_0003933</name>
</gene>
<organism evidence="1 2">
    <name type="scientific">Alligator mississippiensis</name>
    <name type="common">American alligator</name>
    <dbReference type="NCBI Taxonomy" id="8496"/>
    <lineage>
        <taxon>Eukaryota</taxon>
        <taxon>Metazoa</taxon>
        <taxon>Chordata</taxon>
        <taxon>Craniata</taxon>
        <taxon>Vertebrata</taxon>
        <taxon>Euteleostomi</taxon>
        <taxon>Archelosauria</taxon>
        <taxon>Archosauria</taxon>
        <taxon>Crocodylia</taxon>
        <taxon>Alligatoridae</taxon>
        <taxon>Alligatorinae</taxon>
        <taxon>Alligator</taxon>
    </lineage>
</organism>
<sequence length="68" mass="7978">MAARVTQVKGRRLLRRCWRYQDGAWGTVPRALSTELLEVLDAGDRRLVLRRRRGAPWVPPKRDRAPDR</sequence>
<protein>
    <submittedName>
        <fullName evidence="1">Uncharacterized protein</fullName>
    </submittedName>
</protein>
<accession>A0A151NRA9</accession>
<name>A0A151NRA9_ALLMI</name>
<dbReference type="EMBL" id="AKHW03002234">
    <property type="protein sequence ID" value="KYO39376.1"/>
    <property type="molecule type" value="Genomic_DNA"/>
</dbReference>
<evidence type="ECO:0000313" key="1">
    <source>
        <dbReference type="EMBL" id="KYO39376.1"/>
    </source>
</evidence>
<evidence type="ECO:0000313" key="2">
    <source>
        <dbReference type="Proteomes" id="UP000050525"/>
    </source>
</evidence>
<proteinExistence type="predicted"/>